<evidence type="ECO:0000256" key="1">
    <source>
        <dbReference type="SAM" id="MobiDB-lite"/>
    </source>
</evidence>
<feature type="region of interest" description="Disordered" evidence="1">
    <location>
        <begin position="25"/>
        <end position="45"/>
    </location>
</feature>
<organism evidence="2">
    <name type="scientific">freshwater metagenome</name>
    <dbReference type="NCBI Taxonomy" id="449393"/>
    <lineage>
        <taxon>unclassified sequences</taxon>
        <taxon>metagenomes</taxon>
        <taxon>ecological metagenomes</taxon>
    </lineage>
</organism>
<accession>A0A6J6WXJ0</accession>
<dbReference type="AlphaFoldDB" id="A0A6J6WXJ0"/>
<name>A0A6J6WXJ0_9ZZZZ</name>
<proteinExistence type="predicted"/>
<dbReference type="EMBL" id="CAFAAH010000009">
    <property type="protein sequence ID" value="CAB4787548.1"/>
    <property type="molecule type" value="Genomic_DNA"/>
</dbReference>
<gene>
    <name evidence="2" type="ORF">UFOPK2996_00181</name>
</gene>
<sequence length="62" mass="6838">MPRRSSSAVVADLREYVARLAEQSEDNDDLFMDPLSDNPDGIPTGDDIAAELEEFLREQGLG</sequence>
<evidence type="ECO:0000313" key="2">
    <source>
        <dbReference type="EMBL" id="CAB4787548.1"/>
    </source>
</evidence>
<protein>
    <submittedName>
        <fullName evidence="2">Unannotated protein</fullName>
    </submittedName>
</protein>
<reference evidence="2" key="1">
    <citation type="submission" date="2020-05" db="EMBL/GenBank/DDBJ databases">
        <authorList>
            <person name="Chiriac C."/>
            <person name="Salcher M."/>
            <person name="Ghai R."/>
            <person name="Kavagutti S V."/>
        </authorList>
    </citation>
    <scope>NUCLEOTIDE SEQUENCE</scope>
</reference>